<dbReference type="RefSeq" id="WP_284250591.1">
    <property type="nucleotide sequence ID" value="NZ_BSUM01000001.1"/>
</dbReference>
<dbReference type="EMBL" id="BSUM01000001">
    <property type="protein sequence ID" value="GMA31842.1"/>
    <property type="molecule type" value="Genomic_DNA"/>
</dbReference>
<evidence type="ECO:0000313" key="4">
    <source>
        <dbReference type="Proteomes" id="UP001157161"/>
    </source>
</evidence>
<sequence length="479" mass="49576">MSATLTTPLSHRPERPRSAPVTHRVRSHRSGSHRWWLLAGALLLPAGVGVLAWRPHLLPFVVAAPVAAAVLVGAVTVVMRRPGLGVVGAVLVFALSGELQLRLGSAVGPAKDAVLAVLVVATAWGLVRRGVPRGLHLLAVPAAAFGVLALLYLADPAGGHGVSWLFGTRLLLSALLLGAVGVLLAARGPDVTRPLVTTLAVLVPFEAALAWWQRSLGWEELVYGWGYQLGAQVRFGTAGGLRTSGTFQDPFQLAGLAVLAFVVGLFLARGRVRVLICASAVAALLAADVRTAVLQTGLVLVIWAVSRGWWRQAALVAAAGAAAAALVLVTITSSVVPGGPERPLLLTLNGRFIAWSNAVSSVDSVLVGNGVGDRGTGSTRLTAAAADAPGTTTPPHPTRSTPGTTRSSTPPTPRSSPTSVWSAWSRSSWRSRPSPSCSCGARTEPGRGRPPPGRLSPSWPQRRRTGSGAPRSRASAPGT</sequence>
<reference evidence="3" key="1">
    <citation type="journal article" date="2014" name="Int. J. Syst. Evol. Microbiol.">
        <title>Complete genome sequence of Corynebacterium casei LMG S-19264T (=DSM 44701T), isolated from a smear-ripened cheese.</title>
        <authorList>
            <consortium name="US DOE Joint Genome Institute (JGI-PGF)"/>
            <person name="Walter F."/>
            <person name="Albersmeier A."/>
            <person name="Kalinowski J."/>
            <person name="Ruckert C."/>
        </authorList>
    </citation>
    <scope>NUCLEOTIDE SEQUENCE</scope>
    <source>
        <strain evidence="3">NBRC 112290</strain>
    </source>
</reference>
<feature type="compositionally biased region" description="Low complexity" evidence="1">
    <location>
        <begin position="398"/>
        <end position="438"/>
    </location>
</feature>
<comment type="caution">
    <text evidence="3">The sequence shown here is derived from an EMBL/GenBank/DDBJ whole genome shotgun (WGS) entry which is preliminary data.</text>
</comment>
<feature type="region of interest" description="Disordered" evidence="1">
    <location>
        <begin position="384"/>
        <end position="479"/>
    </location>
</feature>
<feature type="transmembrane region" description="Helical" evidence="2">
    <location>
        <begin position="195"/>
        <end position="212"/>
    </location>
</feature>
<keyword evidence="2" id="KW-1133">Transmembrane helix</keyword>
<feature type="transmembrane region" description="Helical" evidence="2">
    <location>
        <begin position="251"/>
        <end position="268"/>
    </location>
</feature>
<feature type="transmembrane region" description="Helical" evidence="2">
    <location>
        <begin position="59"/>
        <end position="77"/>
    </location>
</feature>
<keyword evidence="2" id="KW-0812">Transmembrane</keyword>
<proteinExistence type="predicted"/>
<feature type="transmembrane region" description="Helical" evidence="2">
    <location>
        <begin position="309"/>
        <end position="336"/>
    </location>
</feature>
<reference evidence="3" key="2">
    <citation type="submission" date="2023-02" db="EMBL/GenBank/DDBJ databases">
        <authorList>
            <person name="Sun Q."/>
            <person name="Mori K."/>
        </authorList>
    </citation>
    <scope>NUCLEOTIDE SEQUENCE</scope>
    <source>
        <strain evidence="3">NBRC 112290</strain>
    </source>
</reference>
<dbReference type="Proteomes" id="UP001157161">
    <property type="component" value="Unassembled WGS sequence"/>
</dbReference>
<feature type="transmembrane region" description="Helical" evidence="2">
    <location>
        <begin position="84"/>
        <end position="103"/>
    </location>
</feature>
<evidence type="ECO:0000313" key="3">
    <source>
        <dbReference type="EMBL" id="GMA31842.1"/>
    </source>
</evidence>
<feature type="transmembrane region" description="Helical" evidence="2">
    <location>
        <begin position="166"/>
        <end position="186"/>
    </location>
</feature>
<feature type="transmembrane region" description="Helical" evidence="2">
    <location>
        <begin position="35"/>
        <end position="53"/>
    </location>
</feature>
<feature type="region of interest" description="Disordered" evidence="1">
    <location>
        <begin position="1"/>
        <end position="26"/>
    </location>
</feature>
<evidence type="ECO:0000256" key="1">
    <source>
        <dbReference type="SAM" id="MobiDB-lite"/>
    </source>
</evidence>
<feature type="transmembrane region" description="Helical" evidence="2">
    <location>
        <begin position="109"/>
        <end position="127"/>
    </location>
</feature>
<evidence type="ECO:0000256" key="2">
    <source>
        <dbReference type="SAM" id="Phobius"/>
    </source>
</evidence>
<keyword evidence="2" id="KW-0472">Membrane</keyword>
<name>A0AA38CTF3_9MICO</name>
<protein>
    <submittedName>
        <fullName evidence="3">Uncharacterized protein</fullName>
    </submittedName>
</protein>
<gene>
    <name evidence="3" type="ORF">GCM10025875_18340</name>
</gene>
<dbReference type="AlphaFoldDB" id="A0AA38CTF3"/>
<accession>A0AA38CTF3</accession>
<feature type="transmembrane region" description="Helical" evidence="2">
    <location>
        <begin position="134"/>
        <end position="154"/>
    </location>
</feature>
<keyword evidence="4" id="KW-1185">Reference proteome</keyword>
<organism evidence="3 4">
    <name type="scientific">Litorihabitans aurantiacus</name>
    <dbReference type="NCBI Taxonomy" id="1930061"/>
    <lineage>
        <taxon>Bacteria</taxon>
        <taxon>Bacillati</taxon>
        <taxon>Actinomycetota</taxon>
        <taxon>Actinomycetes</taxon>
        <taxon>Micrococcales</taxon>
        <taxon>Beutenbergiaceae</taxon>
        <taxon>Litorihabitans</taxon>
    </lineage>
</organism>